<accession>A0A4Z2E1H6</accession>
<proteinExistence type="predicted"/>
<feature type="signal peptide" evidence="1">
    <location>
        <begin position="1"/>
        <end position="18"/>
    </location>
</feature>
<gene>
    <name evidence="2" type="ORF">EYF80_067277</name>
</gene>
<reference evidence="2 3" key="1">
    <citation type="submission" date="2019-03" db="EMBL/GenBank/DDBJ databases">
        <title>First draft genome of Liparis tanakae, snailfish: a comprehensive survey of snailfish specific genes.</title>
        <authorList>
            <person name="Kim W."/>
            <person name="Song I."/>
            <person name="Jeong J.-H."/>
            <person name="Kim D."/>
            <person name="Kim S."/>
            <person name="Ryu S."/>
            <person name="Song J.Y."/>
            <person name="Lee S.K."/>
        </authorList>
    </citation>
    <scope>NUCLEOTIDE SEQUENCE [LARGE SCALE GENOMIC DNA]</scope>
    <source>
        <tissue evidence="2">Muscle</tissue>
    </source>
</reference>
<feature type="chain" id="PRO_5021220933" evidence="1">
    <location>
        <begin position="19"/>
        <end position="111"/>
    </location>
</feature>
<dbReference type="EMBL" id="SRLO01021733">
    <property type="protein sequence ID" value="TNN22609.1"/>
    <property type="molecule type" value="Genomic_DNA"/>
</dbReference>
<dbReference type="Proteomes" id="UP000314294">
    <property type="component" value="Unassembled WGS sequence"/>
</dbReference>
<evidence type="ECO:0000256" key="1">
    <source>
        <dbReference type="SAM" id="SignalP"/>
    </source>
</evidence>
<comment type="caution">
    <text evidence="2">The sequence shown here is derived from an EMBL/GenBank/DDBJ whole genome shotgun (WGS) entry which is preliminary data.</text>
</comment>
<keyword evidence="3" id="KW-1185">Reference proteome</keyword>
<dbReference type="OrthoDB" id="1045822at2759"/>
<evidence type="ECO:0000313" key="2">
    <source>
        <dbReference type="EMBL" id="TNN22609.1"/>
    </source>
</evidence>
<protein>
    <submittedName>
        <fullName evidence="2">Uncharacterized protein</fullName>
    </submittedName>
</protein>
<sequence length="111" mass="12294">MLIHSSGIVLLFSQGSVCKDIAVVCFCSWCSWCQMHREIKRRTKPLTVVVVQQPAVVQMQQPTVVQLQQPNIVQLQPNVVQMQPNVVLMQQPAPVLMGPVHPPQAGFVVGL</sequence>
<evidence type="ECO:0000313" key="3">
    <source>
        <dbReference type="Proteomes" id="UP000314294"/>
    </source>
</evidence>
<name>A0A4Z2E1H6_9TELE</name>
<organism evidence="2 3">
    <name type="scientific">Liparis tanakae</name>
    <name type="common">Tanaka's snailfish</name>
    <dbReference type="NCBI Taxonomy" id="230148"/>
    <lineage>
        <taxon>Eukaryota</taxon>
        <taxon>Metazoa</taxon>
        <taxon>Chordata</taxon>
        <taxon>Craniata</taxon>
        <taxon>Vertebrata</taxon>
        <taxon>Euteleostomi</taxon>
        <taxon>Actinopterygii</taxon>
        <taxon>Neopterygii</taxon>
        <taxon>Teleostei</taxon>
        <taxon>Neoteleostei</taxon>
        <taxon>Acanthomorphata</taxon>
        <taxon>Eupercaria</taxon>
        <taxon>Perciformes</taxon>
        <taxon>Cottioidei</taxon>
        <taxon>Cottales</taxon>
        <taxon>Liparidae</taxon>
        <taxon>Liparis</taxon>
    </lineage>
</organism>
<dbReference type="AlphaFoldDB" id="A0A4Z2E1H6"/>
<keyword evidence="1" id="KW-0732">Signal</keyword>